<dbReference type="EMBL" id="LKCM01000230">
    <property type="protein sequence ID" value="KPQ42475.1"/>
    <property type="molecule type" value="Genomic_DNA"/>
</dbReference>
<evidence type="ECO:0000259" key="2">
    <source>
        <dbReference type="Pfam" id="PF17131"/>
    </source>
</evidence>
<evidence type="ECO:0000313" key="4">
    <source>
        <dbReference type="Proteomes" id="UP000050360"/>
    </source>
</evidence>
<sequence>MIKRTGIVLLAVIIISLISGCTANMSAEQIAQQMKAKQDSIKDYSATMVIASEFGGKSEMAKAKMMNKMPDKSRIEYLEPGEMAGQVMVNDGKTIWSYDPGKNEVTRMDMPEFANLSEQDYTQSIKEILNQTDISYQGTEKFEGRSVYNIKASPKNGSMMGMHYNMLVDSENWMPLKTEVFDKNDKLMTSMEYRDIKFNIGIPDSEFEFKIPEGAKVVTKERPAPPKQMTLEEARKEVNFTILVPSYLPEGFTFNSSTVFKFETMETVSLEYKKGSQILSLSETLQDESNPSPDMGEVEKVNINGAQGKIISGFGETKILIWNNGKLGLVLSSQLSKEEMIKVAGSIK</sequence>
<feature type="domain" description="Uncharacterized protein TP-0789" evidence="2">
    <location>
        <begin position="71"/>
        <end position="197"/>
    </location>
</feature>
<feature type="domain" description="DUF4367" evidence="1">
    <location>
        <begin position="243"/>
        <end position="347"/>
    </location>
</feature>
<dbReference type="PANTHER" id="PTHR37507">
    <property type="entry name" value="SPORULATION PROTEIN YDCC"/>
    <property type="match status" value="1"/>
</dbReference>
<dbReference type="AlphaFoldDB" id="A0A0P7ZFW5"/>
<name>A0A0P7ZFW5_9EURY</name>
<proteinExistence type="predicted"/>
<dbReference type="Pfam" id="PF14285">
    <property type="entry name" value="DUF4367"/>
    <property type="match status" value="1"/>
</dbReference>
<dbReference type="PROSITE" id="PS51257">
    <property type="entry name" value="PROKAR_LIPOPROTEIN"/>
    <property type="match status" value="1"/>
</dbReference>
<dbReference type="Proteomes" id="UP000050360">
    <property type="component" value="Unassembled WGS sequence"/>
</dbReference>
<reference evidence="3 4" key="1">
    <citation type="submission" date="2015-09" db="EMBL/GenBank/DDBJ databases">
        <title>A metagenomics-based metabolic model of nitrate-dependent anaerobic oxidation of methane by Methanoperedens-like archaea.</title>
        <authorList>
            <person name="Arshad A."/>
            <person name="Speth D.R."/>
            <person name="De Graaf R.M."/>
            <person name="Op Den Camp H.J."/>
            <person name="Jetten M.S."/>
            <person name="Welte C.U."/>
        </authorList>
    </citation>
    <scope>NUCLEOTIDE SEQUENCE [LARGE SCALE GENOMIC DNA]</scope>
</reference>
<comment type="caution">
    <text evidence="3">The sequence shown here is derived from an EMBL/GenBank/DDBJ whole genome shotgun (WGS) entry which is preliminary data.</text>
</comment>
<dbReference type="Pfam" id="PF17131">
    <property type="entry name" value="LolA_like"/>
    <property type="match status" value="1"/>
</dbReference>
<dbReference type="InterPro" id="IPR029046">
    <property type="entry name" value="LolA/LolB/LppX"/>
</dbReference>
<evidence type="ECO:0000313" key="3">
    <source>
        <dbReference type="EMBL" id="KPQ42475.1"/>
    </source>
</evidence>
<accession>A0A0P7ZFW5</accession>
<gene>
    <name evidence="3" type="primary">lolA</name>
    <name evidence="3" type="ORF">MPEBLZ_02933</name>
</gene>
<dbReference type="InterPro" id="IPR052944">
    <property type="entry name" value="Sporulation_related"/>
</dbReference>
<evidence type="ECO:0000259" key="1">
    <source>
        <dbReference type="Pfam" id="PF14285"/>
    </source>
</evidence>
<dbReference type="PATRIC" id="fig|1719120.3.peg.3189"/>
<keyword evidence="3" id="KW-0449">Lipoprotein</keyword>
<dbReference type="InterPro" id="IPR025377">
    <property type="entry name" value="DUF4367"/>
</dbReference>
<dbReference type="PANTHER" id="PTHR37507:SF2">
    <property type="entry name" value="SPORULATION PROTEIN YDCC"/>
    <property type="match status" value="1"/>
</dbReference>
<protein>
    <submittedName>
        <fullName evidence="3">Outer-membrane lipoprotein carrier protein</fullName>
    </submittedName>
</protein>
<dbReference type="SUPFAM" id="SSF89392">
    <property type="entry name" value="Prokaryotic lipoproteins and lipoprotein localization factors"/>
    <property type="match status" value="1"/>
</dbReference>
<dbReference type="InterPro" id="IPR033399">
    <property type="entry name" value="TP_0789-like"/>
</dbReference>
<dbReference type="CDD" id="cd16329">
    <property type="entry name" value="LolA_like"/>
    <property type="match status" value="1"/>
</dbReference>
<organism evidence="3 4">
    <name type="scientific">Candidatus Methanoperedens nitratireducens</name>
    <dbReference type="NCBI Taxonomy" id="1392998"/>
    <lineage>
        <taxon>Archaea</taxon>
        <taxon>Methanobacteriati</taxon>
        <taxon>Methanobacteriota</taxon>
        <taxon>Stenosarchaea group</taxon>
        <taxon>Methanomicrobia</taxon>
        <taxon>Methanosarcinales</taxon>
        <taxon>ANME-2 cluster</taxon>
        <taxon>Candidatus Methanoperedentaceae</taxon>
        <taxon>Candidatus Methanoperedens</taxon>
    </lineage>
</organism>
<dbReference type="Gene3D" id="2.50.20.10">
    <property type="entry name" value="Lipoprotein localisation LolA/LolB/LppX"/>
    <property type="match status" value="1"/>
</dbReference>